<reference evidence="1" key="1">
    <citation type="submission" date="2021-09" db="EMBL/GenBank/DDBJ databases">
        <authorList>
            <person name="Liu Y."/>
        </authorList>
    </citation>
    <scope>NUCLEOTIDE SEQUENCE</scope>
</reference>
<dbReference type="Proteomes" id="UP000827914">
    <property type="component" value="Segment"/>
</dbReference>
<keyword evidence="2" id="KW-1185">Reference proteome</keyword>
<evidence type="ECO:0000313" key="1">
    <source>
        <dbReference type="EMBL" id="UAV84640.1"/>
    </source>
</evidence>
<sequence length="91" mass="9908">MKIVHYPATEAVTKIVEPAKPETFDLTGLTIEQMALITIFLANNYGCNSLGMYDTLIHACGFDNDSVPDIEGLHVSLATVVKLAESRALKK</sequence>
<proteinExistence type="predicted"/>
<gene>
    <name evidence="1" type="ORF">PHB09_145</name>
</gene>
<dbReference type="EMBL" id="OK040171">
    <property type="protein sequence ID" value="UAV84640.1"/>
    <property type="molecule type" value="Genomic_DNA"/>
</dbReference>
<protein>
    <submittedName>
        <fullName evidence="1">Uncharacterized protein</fullName>
    </submittedName>
</protein>
<accession>A0AAE8XD18</accession>
<organism evidence="1 2">
    <name type="scientific">Pseudomonas phage PHB09</name>
    <dbReference type="NCBI Taxonomy" id="2867265"/>
    <lineage>
        <taxon>Viruses</taxon>
        <taxon>Duplodnaviria</taxon>
        <taxon>Heunggongvirae</taxon>
        <taxon>Uroviricota</taxon>
        <taxon>Caudoviricetes</taxon>
        <taxon>Vandenendeviridae</taxon>
        <taxon>Gorskivirinae</taxon>
        <taxon>Dilongvirus</taxon>
        <taxon>Dilongvirus PHB09</taxon>
    </lineage>
</organism>
<name>A0AAE8XD18_9CAUD</name>
<evidence type="ECO:0000313" key="2">
    <source>
        <dbReference type="Proteomes" id="UP000827914"/>
    </source>
</evidence>